<accession>A0A6S7JJP5</accession>
<dbReference type="Proteomes" id="UP001152795">
    <property type="component" value="Unassembled WGS sequence"/>
</dbReference>
<gene>
    <name evidence="1" type="ORF">PACLA_8A047891</name>
</gene>
<comment type="caution">
    <text evidence="1">The sequence shown here is derived from an EMBL/GenBank/DDBJ whole genome shotgun (WGS) entry which is preliminary data.</text>
</comment>
<dbReference type="EMBL" id="CACRXK020009293">
    <property type="protein sequence ID" value="CAB4016871.1"/>
    <property type="molecule type" value="Genomic_DNA"/>
</dbReference>
<organism evidence="1 2">
    <name type="scientific">Paramuricea clavata</name>
    <name type="common">Red gorgonian</name>
    <name type="synonym">Violescent sea-whip</name>
    <dbReference type="NCBI Taxonomy" id="317549"/>
    <lineage>
        <taxon>Eukaryota</taxon>
        <taxon>Metazoa</taxon>
        <taxon>Cnidaria</taxon>
        <taxon>Anthozoa</taxon>
        <taxon>Octocorallia</taxon>
        <taxon>Malacalcyonacea</taxon>
        <taxon>Plexauridae</taxon>
        <taxon>Paramuricea</taxon>
    </lineage>
</organism>
<name>A0A6S7JJP5_PARCT</name>
<evidence type="ECO:0000313" key="1">
    <source>
        <dbReference type="EMBL" id="CAB4016871.1"/>
    </source>
</evidence>
<protein>
    <submittedName>
        <fullName evidence="1">Uncharacterized protein</fullName>
    </submittedName>
</protein>
<reference evidence="1" key="1">
    <citation type="submission" date="2020-04" db="EMBL/GenBank/DDBJ databases">
        <authorList>
            <person name="Alioto T."/>
            <person name="Alioto T."/>
            <person name="Gomez Garrido J."/>
        </authorList>
    </citation>
    <scope>NUCLEOTIDE SEQUENCE</scope>
    <source>
        <strain evidence="1">A484AB</strain>
    </source>
</reference>
<proteinExistence type="predicted"/>
<dbReference type="AlphaFoldDB" id="A0A6S7JJP5"/>
<keyword evidence="2" id="KW-1185">Reference proteome</keyword>
<sequence length="95" mass="10829">MALLTSACERLKSERPYGPQIRKSSSRPDHETSMEEVDYNDVMISFDVPPQLSESSIEDETVRQYDDMPMVTMYEVVEEGSQKGKKKLADSEGYT</sequence>
<evidence type="ECO:0000313" key="2">
    <source>
        <dbReference type="Proteomes" id="UP001152795"/>
    </source>
</evidence>